<name>A0A8J7Q7C2_9BACT</name>
<protein>
    <submittedName>
        <fullName evidence="1">Uncharacterized protein</fullName>
    </submittedName>
</protein>
<evidence type="ECO:0000313" key="1">
    <source>
        <dbReference type="EMBL" id="MBO1321997.1"/>
    </source>
</evidence>
<dbReference type="AlphaFoldDB" id="A0A8J7Q7C2"/>
<accession>A0A8J7Q7C2</accession>
<dbReference type="EMBL" id="JAFREP010000029">
    <property type="protein sequence ID" value="MBO1321997.1"/>
    <property type="molecule type" value="Genomic_DNA"/>
</dbReference>
<organism evidence="1 2">
    <name type="scientific">Acanthopleuribacter pedis</name>
    <dbReference type="NCBI Taxonomy" id="442870"/>
    <lineage>
        <taxon>Bacteria</taxon>
        <taxon>Pseudomonadati</taxon>
        <taxon>Acidobacteriota</taxon>
        <taxon>Holophagae</taxon>
        <taxon>Acanthopleuribacterales</taxon>
        <taxon>Acanthopleuribacteraceae</taxon>
        <taxon>Acanthopleuribacter</taxon>
    </lineage>
</organism>
<gene>
    <name evidence="1" type="ORF">J3U88_26180</name>
</gene>
<evidence type="ECO:0000313" key="2">
    <source>
        <dbReference type="Proteomes" id="UP000664417"/>
    </source>
</evidence>
<proteinExistence type="predicted"/>
<dbReference type="Proteomes" id="UP000664417">
    <property type="component" value="Unassembled WGS sequence"/>
</dbReference>
<keyword evidence="2" id="KW-1185">Reference proteome</keyword>
<dbReference type="RefSeq" id="WP_207861968.1">
    <property type="nucleotide sequence ID" value="NZ_JAFREP010000029.1"/>
</dbReference>
<reference evidence="1" key="1">
    <citation type="submission" date="2021-03" db="EMBL/GenBank/DDBJ databases">
        <authorList>
            <person name="Wang G."/>
        </authorList>
    </citation>
    <scope>NUCLEOTIDE SEQUENCE</scope>
    <source>
        <strain evidence="1">KCTC 12899</strain>
    </source>
</reference>
<comment type="caution">
    <text evidence="1">The sequence shown here is derived from an EMBL/GenBank/DDBJ whole genome shotgun (WGS) entry which is preliminary data.</text>
</comment>
<sequence>MARGSSLKEARARFCLLVGRLTFIWQKLEADYRPTPLNLHDPEAKTVGRVSAGITWDATVDLDLFVKHRDDDQELSYGRTRSRNLAGVFVRDIQSRPETNGFETIYYGKDVDLRRFEPIYVNFYGGRSRNPIEGQLRLQFGDQIYVRKFRITAQYGNKGRGNRDHHPCWVKFTIPEILAGELTQPSDL</sequence>